<evidence type="ECO:0000313" key="3">
    <source>
        <dbReference type="Proteomes" id="UP000230002"/>
    </source>
</evidence>
<dbReference type="AlphaFoldDB" id="A0A2G8S4R9"/>
<feature type="region of interest" description="Disordered" evidence="1">
    <location>
        <begin position="84"/>
        <end position="106"/>
    </location>
</feature>
<protein>
    <submittedName>
        <fullName evidence="2">Uncharacterized protein</fullName>
    </submittedName>
</protein>
<feature type="region of interest" description="Disordered" evidence="1">
    <location>
        <begin position="1"/>
        <end position="37"/>
    </location>
</feature>
<dbReference type="Proteomes" id="UP000230002">
    <property type="component" value="Unassembled WGS sequence"/>
</dbReference>
<accession>A0A2G8S4R9</accession>
<comment type="caution">
    <text evidence="2">The sequence shown here is derived from an EMBL/GenBank/DDBJ whole genome shotgun (WGS) entry which is preliminary data.</text>
</comment>
<evidence type="ECO:0000256" key="1">
    <source>
        <dbReference type="SAM" id="MobiDB-lite"/>
    </source>
</evidence>
<name>A0A2G8S4R9_9APHY</name>
<evidence type="ECO:0000313" key="2">
    <source>
        <dbReference type="EMBL" id="PIL28724.1"/>
    </source>
</evidence>
<proteinExistence type="predicted"/>
<organism evidence="2 3">
    <name type="scientific">Ganoderma sinense ZZ0214-1</name>
    <dbReference type="NCBI Taxonomy" id="1077348"/>
    <lineage>
        <taxon>Eukaryota</taxon>
        <taxon>Fungi</taxon>
        <taxon>Dikarya</taxon>
        <taxon>Basidiomycota</taxon>
        <taxon>Agaricomycotina</taxon>
        <taxon>Agaricomycetes</taxon>
        <taxon>Polyporales</taxon>
        <taxon>Polyporaceae</taxon>
        <taxon>Ganoderma</taxon>
    </lineage>
</organism>
<gene>
    <name evidence="2" type="ORF">GSI_08768</name>
</gene>
<sequence>MSAIRTTAGRASAAVSRRIPPQAPSGAGPFPGDTLMHPLRSFGTEWEKKMKRENKHKHKKRLLVDADVELHNNTKAVDEGINQKSAEGTADSMKVSGPMPLEVTSPVPTLDRRSALLYLICEADAVDSSFFNTTTGTEGRPKVLPWTFHGLEITVKKRTLSQANSPSNITYDVNLGELLQGSNKPLLAYVLRPKGDPQANRAAFKRCLEDLAVNKAALMSQQSA</sequence>
<keyword evidence="3" id="KW-1185">Reference proteome</keyword>
<dbReference type="EMBL" id="AYKW01000023">
    <property type="protein sequence ID" value="PIL28724.1"/>
    <property type="molecule type" value="Genomic_DNA"/>
</dbReference>
<reference evidence="2 3" key="1">
    <citation type="journal article" date="2015" name="Sci. Rep.">
        <title>Chromosome-level genome map provides insights into diverse defense mechanisms in the medicinal fungus Ganoderma sinense.</title>
        <authorList>
            <person name="Zhu Y."/>
            <person name="Xu J."/>
            <person name="Sun C."/>
            <person name="Zhou S."/>
            <person name="Xu H."/>
            <person name="Nelson D.R."/>
            <person name="Qian J."/>
            <person name="Song J."/>
            <person name="Luo H."/>
            <person name="Xiang L."/>
            <person name="Li Y."/>
            <person name="Xu Z."/>
            <person name="Ji A."/>
            <person name="Wang L."/>
            <person name="Lu S."/>
            <person name="Hayward A."/>
            <person name="Sun W."/>
            <person name="Li X."/>
            <person name="Schwartz D.C."/>
            <person name="Wang Y."/>
            <person name="Chen S."/>
        </authorList>
    </citation>
    <scope>NUCLEOTIDE SEQUENCE [LARGE SCALE GENOMIC DNA]</scope>
    <source>
        <strain evidence="2 3">ZZ0214-1</strain>
    </source>
</reference>